<evidence type="ECO:0000313" key="2">
    <source>
        <dbReference type="Proteomes" id="UP000267268"/>
    </source>
</evidence>
<accession>A0A3Q9FSA2</accession>
<keyword evidence="2" id="KW-1185">Reference proteome</keyword>
<reference evidence="1 2" key="1">
    <citation type="submission" date="2018-12" db="EMBL/GenBank/DDBJ databases">
        <title>Flammeovirga pectinis sp. nov., isolated from the gut of the Korean scallop, Patinopecten yessoensis.</title>
        <authorList>
            <person name="Bae J.-W."/>
            <person name="Jeong Y.-S."/>
            <person name="Kang W."/>
        </authorList>
    </citation>
    <scope>NUCLEOTIDE SEQUENCE [LARGE SCALE GENOMIC DNA]</scope>
    <source>
        <strain evidence="1 2">L12M1</strain>
    </source>
</reference>
<dbReference type="SUPFAM" id="SSF55729">
    <property type="entry name" value="Acyl-CoA N-acyltransferases (Nat)"/>
    <property type="match status" value="1"/>
</dbReference>
<gene>
    <name evidence="1" type="ORF">EI427_21990</name>
</gene>
<sequence>MKEELQLLKRTQIDTSLWDRCIEDSVQSVVFAFSWYLDITSPNWWAVVLKKNEGYLWVMPLPVLKRQGFNFIKMPLFTHELGYFSVLKNAADYTPIALKLVKKKIPYCIDYTFNSKNTVATTFYVEDIALSLNNAWENIYAQFSKDKKMNIKRGIKRNNEKIELSEIDTFLDLFEKHTAKRIGDIDINYIKDQLQQLYKALAKHNAISIFATTDNNTHESVSIFIKHKNHFQYLLNTATEASRSKNSRNYILSEFIKSNLNQDTTLHFGTYVNLSDLDTHYKKQLRPYFEGFTKDRVLLPVLKWNNLPWYINLIHLSKKFIFKQLSRINFL</sequence>
<name>A0A3Q9FSA2_9BACT</name>
<dbReference type="AlphaFoldDB" id="A0A3Q9FSA2"/>
<protein>
    <recommendedName>
        <fullName evidence="3">GNAT family N-acetyltransferase</fullName>
    </recommendedName>
</protein>
<dbReference type="InterPro" id="IPR016181">
    <property type="entry name" value="Acyl_CoA_acyltransferase"/>
</dbReference>
<proteinExistence type="predicted"/>
<evidence type="ECO:0000313" key="1">
    <source>
        <dbReference type="EMBL" id="AZQ64900.1"/>
    </source>
</evidence>
<evidence type="ECO:0008006" key="3">
    <source>
        <dbReference type="Google" id="ProtNLM"/>
    </source>
</evidence>
<dbReference type="Gene3D" id="3.40.630.30">
    <property type="match status" value="1"/>
</dbReference>
<dbReference type="KEGG" id="fll:EI427_21990"/>
<dbReference type="EMBL" id="CP034563">
    <property type="protein sequence ID" value="AZQ64900.1"/>
    <property type="molecule type" value="Genomic_DNA"/>
</dbReference>
<dbReference type="OrthoDB" id="116151at2"/>
<dbReference type="Proteomes" id="UP000267268">
    <property type="component" value="Chromosome 2"/>
</dbReference>
<dbReference type="RefSeq" id="WP_126619078.1">
    <property type="nucleotide sequence ID" value="NZ_CP034563.1"/>
</dbReference>
<organism evidence="1 2">
    <name type="scientific">Flammeovirga pectinis</name>
    <dbReference type="NCBI Taxonomy" id="2494373"/>
    <lineage>
        <taxon>Bacteria</taxon>
        <taxon>Pseudomonadati</taxon>
        <taxon>Bacteroidota</taxon>
        <taxon>Cytophagia</taxon>
        <taxon>Cytophagales</taxon>
        <taxon>Flammeovirgaceae</taxon>
        <taxon>Flammeovirga</taxon>
    </lineage>
</organism>